<sequence length="196" mass="21335">MALQIHSPSSFTPTTKPYHLLFSKPRSKFLVIKSQNTPINTEPTKETTASSTPKKPKSSSPGQGFGVSSSSSTSEKASMGAVSKKKNSKSKRERASVVRRAPVEKLSVLSKEEEAKAKEMMKNESAFLLAWLGIGGIILLQGVALAASGFLPEEVDKLFVKYLYPSFTPTVALFVAGTVAYGVFKYLQNEKLKEQK</sequence>
<evidence type="ECO:0000313" key="2">
    <source>
        <dbReference type="Proteomes" id="UP001164539"/>
    </source>
</evidence>
<reference evidence="1 2" key="1">
    <citation type="journal article" date="2023" name="Science">
        <title>Complex scaffold remodeling in plant triterpene biosynthesis.</title>
        <authorList>
            <person name="De La Pena R."/>
            <person name="Hodgson H."/>
            <person name="Liu J.C."/>
            <person name="Stephenson M.J."/>
            <person name="Martin A.C."/>
            <person name="Owen C."/>
            <person name="Harkess A."/>
            <person name="Leebens-Mack J."/>
            <person name="Jimenez L.E."/>
            <person name="Osbourn A."/>
            <person name="Sattely E.S."/>
        </authorList>
    </citation>
    <scope>NUCLEOTIDE SEQUENCE [LARGE SCALE GENOMIC DNA]</scope>
    <source>
        <strain evidence="2">cv. JPN11</strain>
        <tissue evidence="1">Leaf</tissue>
    </source>
</reference>
<accession>A0ACC1X418</accession>
<comment type="caution">
    <text evidence="1">The sequence shown here is derived from an EMBL/GenBank/DDBJ whole genome shotgun (WGS) entry which is preliminary data.</text>
</comment>
<evidence type="ECO:0000313" key="1">
    <source>
        <dbReference type="EMBL" id="KAJ4706191.1"/>
    </source>
</evidence>
<dbReference type="EMBL" id="CM051404">
    <property type="protein sequence ID" value="KAJ4706191.1"/>
    <property type="molecule type" value="Genomic_DNA"/>
</dbReference>
<gene>
    <name evidence="1" type="ORF">OWV82_019873</name>
</gene>
<dbReference type="Proteomes" id="UP001164539">
    <property type="component" value="Chromosome 11"/>
</dbReference>
<organism evidence="1 2">
    <name type="scientific">Melia azedarach</name>
    <name type="common">Chinaberry tree</name>
    <dbReference type="NCBI Taxonomy" id="155640"/>
    <lineage>
        <taxon>Eukaryota</taxon>
        <taxon>Viridiplantae</taxon>
        <taxon>Streptophyta</taxon>
        <taxon>Embryophyta</taxon>
        <taxon>Tracheophyta</taxon>
        <taxon>Spermatophyta</taxon>
        <taxon>Magnoliopsida</taxon>
        <taxon>eudicotyledons</taxon>
        <taxon>Gunneridae</taxon>
        <taxon>Pentapetalae</taxon>
        <taxon>rosids</taxon>
        <taxon>malvids</taxon>
        <taxon>Sapindales</taxon>
        <taxon>Meliaceae</taxon>
        <taxon>Melia</taxon>
    </lineage>
</organism>
<keyword evidence="2" id="KW-1185">Reference proteome</keyword>
<proteinExistence type="predicted"/>
<name>A0ACC1X418_MELAZ</name>
<protein>
    <submittedName>
        <fullName evidence="1">Protein LOW PSII ACCUMULATION 2, chloroplastic-like</fullName>
    </submittedName>
</protein>